<evidence type="ECO:0000313" key="2">
    <source>
        <dbReference type="Proteomes" id="UP000663848"/>
    </source>
</evidence>
<feature type="non-terminal residue" evidence="1">
    <location>
        <position position="1"/>
    </location>
</feature>
<proteinExistence type="predicted"/>
<comment type="caution">
    <text evidence="1">The sequence shown here is derived from an EMBL/GenBank/DDBJ whole genome shotgun (WGS) entry which is preliminary data.</text>
</comment>
<dbReference type="EMBL" id="CAJOBR010032965">
    <property type="protein sequence ID" value="CAF5001302.1"/>
    <property type="molecule type" value="Genomic_DNA"/>
</dbReference>
<gene>
    <name evidence="1" type="ORF">QYT958_LOCUS38149</name>
</gene>
<dbReference type="AlphaFoldDB" id="A0A822B3M8"/>
<reference evidence="1" key="1">
    <citation type="submission" date="2021-02" db="EMBL/GenBank/DDBJ databases">
        <authorList>
            <person name="Nowell W R."/>
        </authorList>
    </citation>
    <scope>NUCLEOTIDE SEQUENCE</scope>
</reference>
<name>A0A822B3M8_9BILA</name>
<evidence type="ECO:0000313" key="1">
    <source>
        <dbReference type="EMBL" id="CAF5001302.1"/>
    </source>
</evidence>
<organism evidence="1 2">
    <name type="scientific">Rotaria socialis</name>
    <dbReference type="NCBI Taxonomy" id="392032"/>
    <lineage>
        <taxon>Eukaryota</taxon>
        <taxon>Metazoa</taxon>
        <taxon>Spiralia</taxon>
        <taxon>Gnathifera</taxon>
        <taxon>Rotifera</taxon>
        <taxon>Eurotatoria</taxon>
        <taxon>Bdelloidea</taxon>
        <taxon>Philodinida</taxon>
        <taxon>Philodinidae</taxon>
        <taxon>Rotaria</taxon>
    </lineage>
</organism>
<sequence length="74" mass="8215">NSILSDLKMNDLILNSKDRKVLEEFVFLFELFNEATVLTQGESYASICLVGPTVLGILFDLERELSSSTSTLVS</sequence>
<accession>A0A822B3M8</accession>
<protein>
    <submittedName>
        <fullName evidence="1">Uncharacterized protein</fullName>
    </submittedName>
</protein>
<dbReference type="Proteomes" id="UP000663848">
    <property type="component" value="Unassembled WGS sequence"/>
</dbReference>